<dbReference type="EMBL" id="CP026520">
    <property type="protein sequence ID" value="QAV17194.1"/>
    <property type="molecule type" value="Genomic_DNA"/>
</dbReference>
<dbReference type="GeneID" id="95374322"/>
<dbReference type="KEGG" id="pchi:PC41400_05760"/>
<evidence type="ECO:0000313" key="2">
    <source>
        <dbReference type="EMBL" id="MCY9595419.1"/>
    </source>
</evidence>
<evidence type="ECO:0000313" key="5">
    <source>
        <dbReference type="Proteomes" id="UP001527202"/>
    </source>
</evidence>
<dbReference type="SUPFAM" id="SSF55383">
    <property type="entry name" value="Copper amine oxidase, domain N"/>
    <property type="match status" value="1"/>
</dbReference>
<dbReference type="Proteomes" id="UP000288943">
    <property type="component" value="Chromosome"/>
</dbReference>
<dbReference type="EMBL" id="JAMDMJ010000008">
    <property type="protein sequence ID" value="MCY9595419.1"/>
    <property type="molecule type" value="Genomic_DNA"/>
</dbReference>
<dbReference type="Pfam" id="PF07833">
    <property type="entry name" value="Cu_amine_oxidN1"/>
    <property type="match status" value="1"/>
</dbReference>
<evidence type="ECO:0000313" key="4">
    <source>
        <dbReference type="Proteomes" id="UP000288943"/>
    </source>
</evidence>
<dbReference type="OrthoDB" id="1357684at2"/>
<organism evidence="3 4">
    <name type="scientific">Paenibacillus chitinolyticus</name>
    <dbReference type="NCBI Taxonomy" id="79263"/>
    <lineage>
        <taxon>Bacteria</taxon>
        <taxon>Bacillati</taxon>
        <taxon>Bacillota</taxon>
        <taxon>Bacilli</taxon>
        <taxon>Bacillales</taxon>
        <taxon>Paenibacillaceae</taxon>
        <taxon>Paenibacillus</taxon>
    </lineage>
</organism>
<feature type="domain" description="Copper amine oxidase-like N-terminal" evidence="1">
    <location>
        <begin position="44"/>
        <end position="91"/>
    </location>
</feature>
<proteinExistence type="predicted"/>
<reference evidence="2 5" key="2">
    <citation type="submission" date="2022-05" db="EMBL/GenBank/DDBJ databases">
        <title>Genome Sequencing of Bee-Associated Microbes.</title>
        <authorList>
            <person name="Dunlap C."/>
        </authorList>
    </citation>
    <scope>NUCLEOTIDE SEQUENCE [LARGE SCALE GENOMIC DNA]</scope>
    <source>
        <strain evidence="2 5">NRRL B-23120</strain>
    </source>
</reference>
<reference evidence="3 4" key="1">
    <citation type="submission" date="2018-01" db="EMBL/GenBank/DDBJ databases">
        <title>The whole genome sequencing and assembly of Paenibacillus chitinolyticus KCCM 41400 strain.</title>
        <authorList>
            <person name="Kim J.-Y."/>
            <person name="Park M.-K."/>
            <person name="Lee Y.-J."/>
            <person name="Yi H."/>
            <person name="Bahn Y.-S."/>
            <person name="Kim J.F."/>
            <person name="Lee D.-W."/>
        </authorList>
    </citation>
    <scope>NUCLEOTIDE SEQUENCE [LARGE SCALE GENOMIC DNA]</scope>
    <source>
        <strain evidence="3 4">KCCM 41400</strain>
    </source>
</reference>
<accession>A0A410WS79</accession>
<dbReference type="InterPro" id="IPR036582">
    <property type="entry name" value="Mao_N_sf"/>
</dbReference>
<evidence type="ECO:0000313" key="3">
    <source>
        <dbReference type="EMBL" id="QAV17194.1"/>
    </source>
</evidence>
<dbReference type="InterPro" id="IPR012854">
    <property type="entry name" value="Cu_amine_oxidase-like_N"/>
</dbReference>
<name>A0A410WS79_9BACL</name>
<dbReference type="RefSeq" id="WP_042229803.1">
    <property type="nucleotide sequence ID" value="NZ_CP026520.1"/>
</dbReference>
<dbReference type="AlphaFoldDB" id="A0A410WS79"/>
<keyword evidence="5" id="KW-1185">Reference proteome</keyword>
<sequence>MKSKKPVLYLTGGILIGTLFSQTDVWAKPVIDYLLQAATYPVTVDGQTYISPDLPLLNYEGSTYVPLKSLGDLLGASVTWNDSLKQAEILKTKPSAAKADLSVATKDYYGAVEKWTFDTLYQPGKETLDEKGRGELLKQLETVYGPNLAARFFDYGYMKESDGSYLSRPGDHLPLRKLDRNIIATHEIAGGKTIVTIKGEIEYNLDGKTFTERYKQQYTIDPLTLKIIDIAYLALPI</sequence>
<gene>
    <name evidence="2" type="ORF">M5X16_06530</name>
    <name evidence="3" type="ORF">PC41400_05760</name>
</gene>
<evidence type="ECO:0000259" key="1">
    <source>
        <dbReference type="Pfam" id="PF07833"/>
    </source>
</evidence>
<dbReference type="Proteomes" id="UP001527202">
    <property type="component" value="Unassembled WGS sequence"/>
</dbReference>
<protein>
    <submittedName>
        <fullName evidence="2">Copper amine oxidase N-terminal domain-containing protein</fullName>
    </submittedName>
</protein>